<feature type="signal peptide" evidence="9">
    <location>
        <begin position="1"/>
        <end position="20"/>
    </location>
</feature>
<feature type="coiled-coil region" evidence="7">
    <location>
        <begin position="67"/>
        <end position="94"/>
    </location>
</feature>
<evidence type="ECO:0000256" key="6">
    <source>
        <dbReference type="ARBA" id="ARBA00023136"/>
    </source>
</evidence>
<evidence type="ECO:0000256" key="4">
    <source>
        <dbReference type="ARBA" id="ARBA00022692"/>
    </source>
</evidence>
<dbReference type="InterPro" id="IPR009231">
    <property type="entry name" value="Chloride_chnl_CLIC-like"/>
</dbReference>
<feature type="compositionally biased region" description="Polar residues" evidence="8">
    <location>
        <begin position="239"/>
        <end position="251"/>
    </location>
</feature>
<evidence type="ECO:0000256" key="5">
    <source>
        <dbReference type="ARBA" id="ARBA00022989"/>
    </source>
</evidence>
<feature type="compositionally biased region" description="Basic and acidic residues" evidence="8">
    <location>
        <begin position="201"/>
        <end position="233"/>
    </location>
</feature>
<dbReference type="Proteomes" id="UP000829720">
    <property type="component" value="Unassembled WGS sequence"/>
</dbReference>
<feature type="region of interest" description="Disordered" evidence="8">
    <location>
        <begin position="187"/>
        <end position="265"/>
    </location>
</feature>
<keyword evidence="6" id="KW-0472">Membrane</keyword>
<keyword evidence="9" id="KW-0732">Signal</keyword>
<comment type="similarity">
    <text evidence="2">Belongs to the chloride channel MCLC family.</text>
</comment>
<dbReference type="EMBL" id="JAERUA010000013">
    <property type="protein sequence ID" value="KAI1891496.1"/>
    <property type="molecule type" value="Genomic_DNA"/>
</dbReference>
<sequence>MSFWPFILLILGWSLADVRGQDDDWIDPFDMTRYDPTTKTMRSPIEEPEISDPEGDQDSESQSFLNNSDCYNKLSMLQREIKDIKQKASALKEQPGFISVPNSKMDQLLKSIQKLRTPHKDDFCHVSLLDTYLEEARKFISVAAGHLTDLTKFISQPDVSLVSSVCPVTLLCLSLSIAVKLCRGKKVRDGPEDNEANDLQNDDRMMNREADRNDLKPEGHSLDPPIEDLHPEQADEGILQNNRGRSRTLPQMSAVMKTTPLQSYP</sequence>
<organism evidence="10 11">
    <name type="scientific">Albula goreensis</name>
    <dbReference type="NCBI Taxonomy" id="1534307"/>
    <lineage>
        <taxon>Eukaryota</taxon>
        <taxon>Metazoa</taxon>
        <taxon>Chordata</taxon>
        <taxon>Craniata</taxon>
        <taxon>Vertebrata</taxon>
        <taxon>Euteleostomi</taxon>
        <taxon>Actinopterygii</taxon>
        <taxon>Neopterygii</taxon>
        <taxon>Teleostei</taxon>
        <taxon>Albuliformes</taxon>
        <taxon>Albulidae</taxon>
        <taxon>Albula</taxon>
    </lineage>
</organism>
<comment type="subcellular location">
    <subcellularLocation>
        <location evidence="1">Membrane</location>
        <topology evidence="1">Multi-pass membrane protein</topology>
    </subcellularLocation>
</comment>
<reference evidence="10" key="1">
    <citation type="submission" date="2021-01" db="EMBL/GenBank/DDBJ databases">
        <authorList>
            <person name="Zahm M."/>
            <person name="Roques C."/>
            <person name="Cabau C."/>
            <person name="Klopp C."/>
            <person name="Donnadieu C."/>
            <person name="Jouanno E."/>
            <person name="Lampietro C."/>
            <person name="Louis A."/>
            <person name="Herpin A."/>
            <person name="Echchiki A."/>
            <person name="Berthelot C."/>
            <person name="Parey E."/>
            <person name="Roest-Crollius H."/>
            <person name="Braasch I."/>
            <person name="Postlethwait J."/>
            <person name="Bobe J."/>
            <person name="Montfort J."/>
            <person name="Bouchez O."/>
            <person name="Begum T."/>
            <person name="Mejri S."/>
            <person name="Adams A."/>
            <person name="Chen W.-J."/>
            <person name="Guiguen Y."/>
        </authorList>
    </citation>
    <scope>NUCLEOTIDE SEQUENCE</scope>
    <source>
        <tissue evidence="10">Blood</tissue>
    </source>
</reference>
<evidence type="ECO:0000256" key="7">
    <source>
        <dbReference type="SAM" id="Coils"/>
    </source>
</evidence>
<dbReference type="AlphaFoldDB" id="A0A8T3D5C1"/>
<evidence type="ECO:0000256" key="2">
    <source>
        <dbReference type="ARBA" id="ARBA00005944"/>
    </source>
</evidence>
<feature type="chain" id="PRO_5035791536" description="Chloride channel CLIC-like protein 1" evidence="9">
    <location>
        <begin position="21"/>
        <end position="265"/>
    </location>
</feature>
<dbReference type="Pfam" id="PF05934">
    <property type="entry name" value="MCLC"/>
    <property type="match status" value="1"/>
</dbReference>
<feature type="compositionally biased region" description="Acidic residues" evidence="8">
    <location>
        <begin position="46"/>
        <end position="59"/>
    </location>
</feature>
<accession>A0A8T3D5C1</accession>
<dbReference type="GO" id="GO:0005783">
    <property type="term" value="C:endoplasmic reticulum"/>
    <property type="evidence" value="ECO:0007669"/>
    <property type="project" value="TreeGrafter"/>
</dbReference>
<dbReference type="PANTHER" id="PTHR34093:SF1">
    <property type="entry name" value="CHLORIDE CHANNEL CLIC-LIKE PROTEIN 1"/>
    <property type="match status" value="1"/>
</dbReference>
<protein>
    <recommendedName>
        <fullName evidence="3">Chloride channel CLIC-like protein 1</fullName>
    </recommendedName>
</protein>
<dbReference type="GO" id="GO:0016020">
    <property type="term" value="C:membrane"/>
    <property type="evidence" value="ECO:0007669"/>
    <property type="project" value="UniProtKB-SubCell"/>
</dbReference>
<evidence type="ECO:0000313" key="10">
    <source>
        <dbReference type="EMBL" id="KAI1891496.1"/>
    </source>
</evidence>
<feature type="region of interest" description="Disordered" evidence="8">
    <location>
        <begin position="31"/>
        <end position="63"/>
    </location>
</feature>
<evidence type="ECO:0000313" key="11">
    <source>
        <dbReference type="Proteomes" id="UP000829720"/>
    </source>
</evidence>
<comment type="caution">
    <text evidence="10">The sequence shown here is derived from an EMBL/GenBank/DDBJ whole genome shotgun (WGS) entry which is preliminary data.</text>
</comment>
<keyword evidence="11" id="KW-1185">Reference proteome</keyword>
<gene>
    <name evidence="10" type="ORF">AGOR_G00144410</name>
</gene>
<evidence type="ECO:0000256" key="1">
    <source>
        <dbReference type="ARBA" id="ARBA00004141"/>
    </source>
</evidence>
<keyword evidence="7" id="KW-0175">Coiled coil</keyword>
<dbReference type="PANTHER" id="PTHR34093">
    <property type="entry name" value="CHLORIDE CHANNEL CLIC-LIKE PROTEIN 1"/>
    <property type="match status" value="1"/>
</dbReference>
<keyword evidence="5" id="KW-1133">Transmembrane helix</keyword>
<dbReference type="OrthoDB" id="8946660at2759"/>
<evidence type="ECO:0000256" key="8">
    <source>
        <dbReference type="SAM" id="MobiDB-lite"/>
    </source>
</evidence>
<proteinExistence type="inferred from homology"/>
<dbReference type="GO" id="GO:0005254">
    <property type="term" value="F:chloride channel activity"/>
    <property type="evidence" value="ECO:0007669"/>
    <property type="project" value="TreeGrafter"/>
</dbReference>
<keyword evidence="4" id="KW-0812">Transmembrane</keyword>
<evidence type="ECO:0000256" key="9">
    <source>
        <dbReference type="SAM" id="SignalP"/>
    </source>
</evidence>
<evidence type="ECO:0000256" key="3">
    <source>
        <dbReference type="ARBA" id="ARBA00015571"/>
    </source>
</evidence>
<name>A0A8T3D5C1_9TELE</name>